<sequence length="277" mass="31782">MKVSLLVGSTLLALVAAGNNPLNRFEHSGELGAPITARHRRHQEVDAFSQHWNGFLPQQGQEKTYPWPHQEQVVQEVVPQLNKLPFVQQQQQEQRPIHHPFPSDPRFGNGPIRMEMEIGTSTCNKAGSDALFEFWFVGGEIRDGRVYFDHYIDLVGPFRIDGDIGKHLEKGKIDTISTNNVRGSVWSIQSNTKLMIIKKTRNGIFNSISDGWKPAYVHVSWSDSRNNSYKKAFRFRGNCDVDWLEDNDYYIVNSDGEFHQLHRSGKFSIEDVVSRTW</sequence>
<gene>
    <name evidence="2" type="ORF">QR680_014435</name>
</gene>
<evidence type="ECO:0000313" key="2">
    <source>
        <dbReference type="EMBL" id="KAK0419975.1"/>
    </source>
</evidence>
<dbReference type="AlphaFoldDB" id="A0AA39M474"/>
<feature type="chain" id="PRO_5041337995" evidence="1">
    <location>
        <begin position="18"/>
        <end position="277"/>
    </location>
</feature>
<evidence type="ECO:0000256" key="1">
    <source>
        <dbReference type="SAM" id="SignalP"/>
    </source>
</evidence>
<accession>A0AA39M474</accession>
<keyword evidence="3" id="KW-1185">Reference proteome</keyword>
<dbReference type="Proteomes" id="UP001175271">
    <property type="component" value="Unassembled WGS sequence"/>
</dbReference>
<protein>
    <submittedName>
        <fullName evidence="2">Uncharacterized protein</fullName>
    </submittedName>
</protein>
<feature type="signal peptide" evidence="1">
    <location>
        <begin position="1"/>
        <end position="17"/>
    </location>
</feature>
<proteinExistence type="predicted"/>
<name>A0AA39M474_9BILA</name>
<comment type="caution">
    <text evidence="2">The sequence shown here is derived from an EMBL/GenBank/DDBJ whole genome shotgun (WGS) entry which is preliminary data.</text>
</comment>
<reference evidence="2" key="1">
    <citation type="submission" date="2023-06" db="EMBL/GenBank/DDBJ databases">
        <title>Genomic analysis of the entomopathogenic nematode Steinernema hermaphroditum.</title>
        <authorList>
            <person name="Schwarz E.M."/>
            <person name="Heppert J.K."/>
            <person name="Baniya A."/>
            <person name="Schwartz H.T."/>
            <person name="Tan C.-H."/>
            <person name="Antoshechkin I."/>
            <person name="Sternberg P.W."/>
            <person name="Goodrich-Blair H."/>
            <person name="Dillman A.R."/>
        </authorList>
    </citation>
    <scope>NUCLEOTIDE SEQUENCE</scope>
    <source>
        <strain evidence="2">PS9179</strain>
        <tissue evidence="2">Whole animal</tissue>
    </source>
</reference>
<evidence type="ECO:0000313" key="3">
    <source>
        <dbReference type="Proteomes" id="UP001175271"/>
    </source>
</evidence>
<keyword evidence="1" id="KW-0732">Signal</keyword>
<organism evidence="2 3">
    <name type="scientific">Steinernema hermaphroditum</name>
    <dbReference type="NCBI Taxonomy" id="289476"/>
    <lineage>
        <taxon>Eukaryota</taxon>
        <taxon>Metazoa</taxon>
        <taxon>Ecdysozoa</taxon>
        <taxon>Nematoda</taxon>
        <taxon>Chromadorea</taxon>
        <taxon>Rhabditida</taxon>
        <taxon>Tylenchina</taxon>
        <taxon>Panagrolaimomorpha</taxon>
        <taxon>Strongyloidoidea</taxon>
        <taxon>Steinernematidae</taxon>
        <taxon>Steinernema</taxon>
    </lineage>
</organism>
<dbReference type="EMBL" id="JAUCMV010000002">
    <property type="protein sequence ID" value="KAK0419975.1"/>
    <property type="molecule type" value="Genomic_DNA"/>
</dbReference>